<dbReference type="SUPFAM" id="SSF111384">
    <property type="entry name" value="OmpH-like"/>
    <property type="match status" value="1"/>
</dbReference>
<feature type="chain" id="PRO_5045996932" evidence="3">
    <location>
        <begin position="31"/>
        <end position="185"/>
    </location>
</feature>
<comment type="caution">
    <text evidence="4">The sequence shown here is derived from an EMBL/GenBank/DDBJ whole genome shotgun (WGS) entry which is preliminary data.</text>
</comment>
<gene>
    <name evidence="4" type="ORF">O4H49_14680</name>
</gene>
<dbReference type="PANTHER" id="PTHR35089:SF1">
    <property type="entry name" value="CHAPERONE PROTEIN SKP"/>
    <property type="match status" value="1"/>
</dbReference>
<organism evidence="4 5">
    <name type="scientific">Kiloniella laminariae</name>
    <dbReference type="NCBI Taxonomy" id="454162"/>
    <lineage>
        <taxon>Bacteria</taxon>
        <taxon>Pseudomonadati</taxon>
        <taxon>Pseudomonadota</taxon>
        <taxon>Alphaproteobacteria</taxon>
        <taxon>Rhodospirillales</taxon>
        <taxon>Kiloniellaceae</taxon>
        <taxon>Kiloniella</taxon>
    </lineage>
</organism>
<proteinExistence type="inferred from homology"/>
<evidence type="ECO:0000256" key="3">
    <source>
        <dbReference type="SAM" id="SignalP"/>
    </source>
</evidence>
<reference evidence="4" key="1">
    <citation type="submission" date="2022-12" db="EMBL/GenBank/DDBJ databases">
        <title>Bacterial isolates from different developmental stages of Nematostella vectensis.</title>
        <authorList>
            <person name="Fraune S."/>
        </authorList>
    </citation>
    <scope>NUCLEOTIDE SEQUENCE</scope>
    <source>
        <strain evidence="4">G21630-S1</strain>
    </source>
</reference>
<dbReference type="SMART" id="SM00935">
    <property type="entry name" value="OmpH"/>
    <property type="match status" value="1"/>
</dbReference>
<keyword evidence="2 3" id="KW-0732">Signal</keyword>
<dbReference type="EMBL" id="JAPWGY010000005">
    <property type="protein sequence ID" value="MCZ4282031.1"/>
    <property type="molecule type" value="Genomic_DNA"/>
</dbReference>
<protein>
    <submittedName>
        <fullName evidence="4">OmpH family outer membrane protein</fullName>
    </submittedName>
</protein>
<dbReference type="RefSeq" id="WP_269424183.1">
    <property type="nucleotide sequence ID" value="NZ_JAPWGY010000005.1"/>
</dbReference>
<keyword evidence="5" id="KW-1185">Reference proteome</keyword>
<dbReference type="Proteomes" id="UP001069802">
    <property type="component" value="Unassembled WGS sequence"/>
</dbReference>
<dbReference type="Pfam" id="PF03938">
    <property type="entry name" value="OmpH"/>
    <property type="match status" value="1"/>
</dbReference>
<accession>A0ABT4LNZ1</accession>
<evidence type="ECO:0000256" key="2">
    <source>
        <dbReference type="ARBA" id="ARBA00022729"/>
    </source>
</evidence>
<evidence type="ECO:0000256" key="1">
    <source>
        <dbReference type="ARBA" id="ARBA00009091"/>
    </source>
</evidence>
<feature type="signal peptide" evidence="3">
    <location>
        <begin position="1"/>
        <end position="30"/>
    </location>
</feature>
<evidence type="ECO:0000313" key="4">
    <source>
        <dbReference type="EMBL" id="MCZ4282031.1"/>
    </source>
</evidence>
<name>A0ABT4LNZ1_9PROT</name>
<dbReference type="PANTHER" id="PTHR35089">
    <property type="entry name" value="CHAPERONE PROTEIN SKP"/>
    <property type="match status" value="1"/>
</dbReference>
<dbReference type="Gene3D" id="3.30.910.20">
    <property type="entry name" value="Skp domain"/>
    <property type="match status" value="1"/>
</dbReference>
<dbReference type="InterPro" id="IPR005632">
    <property type="entry name" value="Chaperone_Skp"/>
</dbReference>
<sequence length="185" mass="20731">MNNGIYFKFRWIVFVAVVACALSLSTQGWAQTTQLKIAVIDTKKVLDSSQAMAQVNQRVLSMRTQFQQEFSQKEQQLIAQNQELFKQKTILSSEVFAQKKADLDKQAAIIRSEAKDRKNSLNQIHNTGLGQVKDQLDIIIKSIVEAKSYDVILAKNTIVYSANSLDITDEVVQKLNAALPAVSIQ</sequence>
<dbReference type="InterPro" id="IPR024930">
    <property type="entry name" value="Skp_dom_sf"/>
</dbReference>
<evidence type="ECO:0000313" key="5">
    <source>
        <dbReference type="Proteomes" id="UP001069802"/>
    </source>
</evidence>
<comment type="similarity">
    <text evidence="1">Belongs to the Skp family.</text>
</comment>